<dbReference type="SUPFAM" id="SSF52540">
    <property type="entry name" value="P-loop containing nucleoside triphosphate hydrolases"/>
    <property type="match status" value="1"/>
</dbReference>
<organism evidence="1 2">
    <name type="scientific">Paractinoplanes rishiriensis</name>
    <dbReference type="NCBI Taxonomy" id="1050105"/>
    <lineage>
        <taxon>Bacteria</taxon>
        <taxon>Bacillati</taxon>
        <taxon>Actinomycetota</taxon>
        <taxon>Actinomycetes</taxon>
        <taxon>Micromonosporales</taxon>
        <taxon>Micromonosporaceae</taxon>
        <taxon>Paractinoplanes</taxon>
    </lineage>
</organism>
<evidence type="ECO:0000313" key="2">
    <source>
        <dbReference type="Proteomes" id="UP000636960"/>
    </source>
</evidence>
<gene>
    <name evidence="1" type="ORF">Ari01nite_62570</name>
</gene>
<keyword evidence="2" id="KW-1185">Reference proteome</keyword>
<dbReference type="EMBL" id="BOMV01000065">
    <property type="protein sequence ID" value="GIE98792.1"/>
    <property type="molecule type" value="Genomic_DNA"/>
</dbReference>
<dbReference type="InterPro" id="IPR027417">
    <property type="entry name" value="P-loop_NTPase"/>
</dbReference>
<dbReference type="Proteomes" id="UP000636960">
    <property type="component" value="Unassembled WGS sequence"/>
</dbReference>
<protein>
    <recommendedName>
        <fullName evidence="3">ATP/GTP-binding protein</fullName>
    </recommendedName>
</protein>
<evidence type="ECO:0008006" key="3">
    <source>
        <dbReference type="Google" id="ProtNLM"/>
    </source>
</evidence>
<dbReference type="Gene3D" id="3.40.50.300">
    <property type="entry name" value="P-loop containing nucleotide triphosphate hydrolases"/>
    <property type="match status" value="1"/>
</dbReference>
<name>A0A919K3U6_9ACTN</name>
<proteinExistence type="predicted"/>
<dbReference type="AlphaFoldDB" id="A0A919K3U6"/>
<accession>A0A919K3U6</accession>
<evidence type="ECO:0000313" key="1">
    <source>
        <dbReference type="EMBL" id="GIE98792.1"/>
    </source>
</evidence>
<sequence length="200" mass="21530">MPSSATAIAACTSSSGVIRGSLRPVVPRWQDPLVIVWINGAFGAGKTTTAALLAARIPEAKIFDPEYVGYLLTTFVPAPTGDFQDLPLWRHLVVETMSGLAQHYPHPWIAPMSLIDAGHRAEILDGIRKSGAEVREFVLAVPEPQLRARIAADQIEAKAAGWRQDHVAQALTTFADLTDADFVDGTVPAEQVAATILARR</sequence>
<comment type="caution">
    <text evidence="1">The sequence shown here is derived from an EMBL/GenBank/DDBJ whole genome shotgun (WGS) entry which is preliminary data.</text>
</comment>
<reference evidence="1" key="1">
    <citation type="submission" date="2021-01" db="EMBL/GenBank/DDBJ databases">
        <title>Whole genome shotgun sequence of Actinoplanes rishiriensis NBRC 108556.</title>
        <authorList>
            <person name="Komaki H."/>
            <person name="Tamura T."/>
        </authorList>
    </citation>
    <scope>NUCLEOTIDE SEQUENCE</scope>
    <source>
        <strain evidence="1">NBRC 108556</strain>
    </source>
</reference>